<sequence>MKPISTAPPLNQQQLRMTVLVFLRISHSELARATQLLKSFVLTLLKVVRVTKNIARGSLQVFENSNEARTKDRASYMAGDEEE</sequence>
<gene>
    <name evidence="1" type="ORF">PUN28_001953</name>
</gene>
<protein>
    <submittedName>
        <fullName evidence="1">Uncharacterized protein</fullName>
    </submittedName>
</protein>
<dbReference type="AlphaFoldDB" id="A0AAW2GRV0"/>
<comment type="caution">
    <text evidence="1">The sequence shown here is derived from an EMBL/GenBank/DDBJ whole genome shotgun (WGS) entry which is preliminary data.</text>
</comment>
<keyword evidence="2" id="KW-1185">Reference proteome</keyword>
<name>A0AAW2GRV0_9HYME</name>
<dbReference type="EMBL" id="JADYXP020000002">
    <property type="protein sequence ID" value="KAL0130016.1"/>
    <property type="molecule type" value="Genomic_DNA"/>
</dbReference>
<accession>A0AAW2GRV0</accession>
<organism evidence="1 2">
    <name type="scientific">Cardiocondyla obscurior</name>
    <dbReference type="NCBI Taxonomy" id="286306"/>
    <lineage>
        <taxon>Eukaryota</taxon>
        <taxon>Metazoa</taxon>
        <taxon>Ecdysozoa</taxon>
        <taxon>Arthropoda</taxon>
        <taxon>Hexapoda</taxon>
        <taxon>Insecta</taxon>
        <taxon>Pterygota</taxon>
        <taxon>Neoptera</taxon>
        <taxon>Endopterygota</taxon>
        <taxon>Hymenoptera</taxon>
        <taxon>Apocrita</taxon>
        <taxon>Aculeata</taxon>
        <taxon>Formicoidea</taxon>
        <taxon>Formicidae</taxon>
        <taxon>Myrmicinae</taxon>
        <taxon>Cardiocondyla</taxon>
    </lineage>
</organism>
<evidence type="ECO:0000313" key="1">
    <source>
        <dbReference type="EMBL" id="KAL0130016.1"/>
    </source>
</evidence>
<dbReference type="Proteomes" id="UP001430953">
    <property type="component" value="Unassembled WGS sequence"/>
</dbReference>
<proteinExistence type="predicted"/>
<evidence type="ECO:0000313" key="2">
    <source>
        <dbReference type="Proteomes" id="UP001430953"/>
    </source>
</evidence>
<reference evidence="1 2" key="1">
    <citation type="submission" date="2023-03" db="EMBL/GenBank/DDBJ databases">
        <title>High recombination rates correlate with genetic variation in Cardiocondyla obscurior ants.</title>
        <authorList>
            <person name="Errbii M."/>
        </authorList>
    </citation>
    <scope>NUCLEOTIDE SEQUENCE [LARGE SCALE GENOMIC DNA]</scope>
    <source>
        <strain evidence="1">Alpha-2009</strain>
        <tissue evidence="1">Whole body</tissue>
    </source>
</reference>